<accession>A0A1G2S7B7</accession>
<evidence type="ECO:0000313" key="3">
    <source>
        <dbReference type="Proteomes" id="UP000176997"/>
    </source>
</evidence>
<keyword evidence="1" id="KW-0812">Transmembrane</keyword>
<sequence length="236" mass="26335">MKRFGLFLLSSLNRLIQLGGLIMNTAWGWIKKHLSTFWEWNKPGKDGQLNTFQLSARVFGIWVFLMLVLLMVKPEWFNTWLQFRNLFILLPLILVMLMIALTPSGRPKGYRIVAGFMVAVIAELYFGGAIMKLFPGISSMLEQIHIAGEPASSRDSSRELPPKYLVIAPGETGTITIDRGYSFISSCGEAGEIIYPKHVPCGPGVNEPLGDAVSMITYRAVDTPLHVVVYFTPAKI</sequence>
<comment type="caution">
    <text evidence="2">The sequence shown here is derived from an EMBL/GenBank/DDBJ whole genome shotgun (WGS) entry which is preliminary data.</text>
</comment>
<feature type="transmembrane region" description="Helical" evidence="1">
    <location>
        <begin position="83"/>
        <end position="101"/>
    </location>
</feature>
<dbReference type="EMBL" id="MHUS01000015">
    <property type="protein sequence ID" value="OHA81003.1"/>
    <property type="molecule type" value="Genomic_DNA"/>
</dbReference>
<evidence type="ECO:0000256" key="1">
    <source>
        <dbReference type="SAM" id="Phobius"/>
    </source>
</evidence>
<dbReference type="AlphaFoldDB" id="A0A1G2S7B7"/>
<organism evidence="2 3">
    <name type="scientific">Candidatus Yonathbacteria bacterium RIFCSPHIGHO2_01_FULL_51_10</name>
    <dbReference type="NCBI Taxonomy" id="1802723"/>
    <lineage>
        <taxon>Bacteria</taxon>
        <taxon>Candidatus Yonathiibacteriota</taxon>
    </lineage>
</organism>
<feature type="transmembrane region" description="Helical" evidence="1">
    <location>
        <begin position="52"/>
        <end position="71"/>
    </location>
</feature>
<gene>
    <name evidence="2" type="ORF">A2675_01005</name>
</gene>
<dbReference type="Proteomes" id="UP000176997">
    <property type="component" value="Unassembled WGS sequence"/>
</dbReference>
<evidence type="ECO:0000313" key="2">
    <source>
        <dbReference type="EMBL" id="OHA81003.1"/>
    </source>
</evidence>
<keyword evidence="1" id="KW-1133">Transmembrane helix</keyword>
<name>A0A1G2S7B7_9BACT</name>
<keyword evidence="1" id="KW-0472">Membrane</keyword>
<reference evidence="2 3" key="1">
    <citation type="journal article" date="2016" name="Nat. Commun.">
        <title>Thousands of microbial genomes shed light on interconnected biogeochemical processes in an aquifer system.</title>
        <authorList>
            <person name="Anantharaman K."/>
            <person name="Brown C.T."/>
            <person name="Hug L.A."/>
            <person name="Sharon I."/>
            <person name="Castelle C.J."/>
            <person name="Probst A.J."/>
            <person name="Thomas B.C."/>
            <person name="Singh A."/>
            <person name="Wilkins M.J."/>
            <person name="Karaoz U."/>
            <person name="Brodie E.L."/>
            <person name="Williams K.H."/>
            <person name="Hubbard S.S."/>
            <person name="Banfield J.F."/>
        </authorList>
    </citation>
    <scope>NUCLEOTIDE SEQUENCE [LARGE SCALE GENOMIC DNA]</scope>
</reference>
<proteinExistence type="predicted"/>
<protein>
    <submittedName>
        <fullName evidence="2">Uncharacterized protein</fullName>
    </submittedName>
</protein>
<feature type="transmembrane region" description="Helical" evidence="1">
    <location>
        <begin position="113"/>
        <end position="134"/>
    </location>
</feature>